<evidence type="ECO:0000256" key="7">
    <source>
        <dbReference type="ARBA" id="ARBA00023015"/>
    </source>
</evidence>
<evidence type="ECO:0000256" key="5">
    <source>
        <dbReference type="ARBA" id="ARBA00022771"/>
    </source>
</evidence>
<dbReference type="InterPro" id="IPR013087">
    <property type="entry name" value="Znf_C2H2_type"/>
</dbReference>
<evidence type="ECO:0000256" key="12">
    <source>
        <dbReference type="SAM" id="MobiDB-lite"/>
    </source>
</evidence>
<dbReference type="PANTHER" id="PTHR24384:SF218">
    <property type="entry name" value="ZINC FINGER PROTEIN 502"/>
    <property type="match status" value="1"/>
</dbReference>
<dbReference type="GeneTree" id="ENSGT00940000153587"/>
<evidence type="ECO:0000256" key="2">
    <source>
        <dbReference type="ARBA" id="ARBA00006991"/>
    </source>
</evidence>
<dbReference type="FunFam" id="3.30.160.60:FF:000100">
    <property type="entry name" value="Zinc finger 45-like"/>
    <property type="match status" value="2"/>
</dbReference>
<keyword evidence="10" id="KW-0539">Nucleus</keyword>
<dbReference type="PANTHER" id="PTHR24384">
    <property type="entry name" value="FINGER PUTATIVE TRANSCRIPTION FACTOR FAMILY-RELATED"/>
    <property type="match status" value="1"/>
</dbReference>
<dbReference type="Gene3D" id="3.30.160.60">
    <property type="entry name" value="Classic Zinc Finger"/>
    <property type="match status" value="11"/>
</dbReference>
<dbReference type="AlphaFoldDB" id="A0A4W5M0X6"/>
<evidence type="ECO:0000256" key="10">
    <source>
        <dbReference type="ARBA" id="ARBA00023242"/>
    </source>
</evidence>
<dbReference type="PROSITE" id="PS00028">
    <property type="entry name" value="ZINC_FINGER_C2H2_1"/>
    <property type="match status" value="6"/>
</dbReference>
<evidence type="ECO:0000256" key="1">
    <source>
        <dbReference type="ARBA" id="ARBA00004123"/>
    </source>
</evidence>
<feature type="domain" description="C2H2-type" evidence="13">
    <location>
        <begin position="189"/>
        <end position="216"/>
    </location>
</feature>
<keyword evidence="3" id="KW-0479">Metal-binding</keyword>
<dbReference type="GO" id="GO:0000981">
    <property type="term" value="F:DNA-binding transcription factor activity, RNA polymerase II-specific"/>
    <property type="evidence" value="ECO:0007669"/>
    <property type="project" value="TreeGrafter"/>
</dbReference>
<sequence>MGLRDRRLSEQLLMDPELTLDKAVTRIRQIKLVKKQQDLPEHSFKVSSNTANINSVLSHSKQQCPANTQCLSEKKNQNSERPQPPQTTQENGEEPLDTDDFIEGFRPGGEKPHYCAYCGSFQKVRHQRTHTGEKPHNCSDCNRSFARLDFLNHQRTHKKGGDCPYCDESFSEPGELKIHMEVHSQESPHLCPDCGKRFKMLWSLKKHQRKHTENISPREKRHHCSDRDKSFTRGYHLKRHQETHTGEKPYHCLIVTKALQERSGLKQHQHTRKRNVTTVQGVIKDFLTWQNEDHTFQYTFHTLHCSDCGKCFLNKAKFERHQKIHTGSGKIPFLCTDCGEGFTNLRQLEEHQRIHTGEKSYYCIDCGKSFAHEKTFKCHEQAQKFKLSGERPAYPCSECGNTFSRSCDVMSNLRRVHNKERPFQCSCCGKRFFQKNSLTIHMRMHTGEKPYHCSECGQSFSQINNRKRHQKRKHSRGDLIYSVEGTVT</sequence>
<dbReference type="FunFam" id="3.30.160.60:FF:002716">
    <property type="entry name" value="Zinc finger protein 212"/>
    <property type="match status" value="1"/>
</dbReference>
<evidence type="ECO:0000256" key="6">
    <source>
        <dbReference type="ARBA" id="ARBA00022833"/>
    </source>
</evidence>
<keyword evidence="9" id="KW-0804">Transcription</keyword>
<organism evidence="14 15">
    <name type="scientific">Hucho hucho</name>
    <name type="common">huchen</name>
    <dbReference type="NCBI Taxonomy" id="62062"/>
    <lineage>
        <taxon>Eukaryota</taxon>
        <taxon>Metazoa</taxon>
        <taxon>Chordata</taxon>
        <taxon>Craniata</taxon>
        <taxon>Vertebrata</taxon>
        <taxon>Euteleostomi</taxon>
        <taxon>Actinopterygii</taxon>
        <taxon>Neopterygii</taxon>
        <taxon>Teleostei</taxon>
        <taxon>Protacanthopterygii</taxon>
        <taxon>Salmoniformes</taxon>
        <taxon>Salmonidae</taxon>
        <taxon>Salmoninae</taxon>
        <taxon>Hucho</taxon>
    </lineage>
</organism>
<comment type="similarity">
    <text evidence="2">Belongs to the krueppel C2H2-type zinc-finger protein family.</text>
</comment>
<dbReference type="Proteomes" id="UP000314982">
    <property type="component" value="Unassembled WGS sequence"/>
</dbReference>
<feature type="domain" description="C2H2-type" evidence="13">
    <location>
        <begin position="222"/>
        <end position="249"/>
    </location>
</feature>
<dbReference type="Ensembl" id="ENSHHUT00000033656.1">
    <property type="protein sequence ID" value="ENSHHUP00000032326.1"/>
    <property type="gene ID" value="ENSHHUG00000020519.1"/>
</dbReference>
<evidence type="ECO:0000256" key="8">
    <source>
        <dbReference type="ARBA" id="ARBA00023125"/>
    </source>
</evidence>
<evidence type="ECO:0000256" key="11">
    <source>
        <dbReference type="PROSITE-ProRule" id="PRU00042"/>
    </source>
</evidence>
<dbReference type="Pfam" id="PF00096">
    <property type="entry name" value="zf-C2H2"/>
    <property type="match status" value="5"/>
</dbReference>
<feature type="region of interest" description="Disordered" evidence="12">
    <location>
        <begin position="72"/>
        <end position="103"/>
    </location>
</feature>
<dbReference type="SMART" id="SM00355">
    <property type="entry name" value="ZnF_C2H2"/>
    <property type="match status" value="11"/>
</dbReference>
<dbReference type="FunFam" id="3.30.160.60:FF:002343">
    <property type="entry name" value="Zinc finger protein 33A"/>
    <property type="match status" value="4"/>
</dbReference>
<feature type="domain" description="C2H2-type" evidence="13">
    <location>
        <begin position="423"/>
        <end position="450"/>
    </location>
</feature>
<evidence type="ECO:0000256" key="9">
    <source>
        <dbReference type="ARBA" id="ARBA00023163"/>
    </source>
</evidence>
<feature type="domain" description="C2H2-type" evidence="13">
    <location>
        <begin position="161"/>
        <end position="188"/>
    </location>
</feature>
<keyword evidence="5 11" id="KW-0863">Zinc-finger</keyword>
<keyword evidence="7" id="KW-0805">Transcription regulation</keyword>
<evidence type="ECO:0000313" key="14">
    <source>
        <dbReference type="Ensembl" id="ENSHHUP00000032326.1"/>
    </source>
</evidence>
<dbReference type="GO" id="GO:0000978">
    <property type="term" value="F:RNA polymerase II cis-regulatory region sequence-specific DNA binding"/>
    <property type="evidence" value="ECO:0007669"/>
    <property type="project" value="TreeGrafter"/>
</dbReference>
<reference evidence="14" key="3">
    <citation type="submission" date="2025-09" db="UniProtKB">
        <authorList>
            <consortium name="Ensembl"/>
        </authorList>
    </citation>
    <scope>IDENTIFICATION</scope>
</reference>
<dbReference type="STRING" id="62062.ENSHHUP00000032326"/>
<accession>A0A4W5M0X6</accession>
<dbReference type="GO" id="GO:0005634">
    <property type="term" value="C:nucleus"/>
    <property type="evidence" value="ECO:0007669"/>
    <property type="project" value="UniProtKB-SubCell"/>
</dbReference>
<keyword evidence="15" id="KW-1185">Reference proteome</keyword>
<name>A0A4W5M0X6_9TELE</name>
<keyword evidence="8" id="KW-0238">DNA-binding</keyword>
<feature type="domain" description="C2H2-type" evidence="13">
    <location>
        <begin position="361"/>
        <end position="392"/>
    </location>
</feature>
<dbReference type="GO" id="GO:0008270">
    <property type="term" value="F:zinc ion binding"/>
    <property type="evidence" value="ECO:0007669"/>
    <property type="project" value="UniProtKB-KW"/>
</dbReference>
<proteinExistence type="inferred from homology"/>
<comment type="subcellular location">
    <subcellularLocation>
        <location evidence="1">Nucleus</location>
    </subcellularLocation>
</comment>
<feature type="domain" description="C2H2-type" evidence="13">
    <location>
        <begin position="303"/>
        <end position="330"/>
    </location>
</feature>
<feature type="compositionally biased region" description="Acidic residues" evidence="12">
    <location>
        <begin position="91"/>
        <end position="102"/>
    </location>
</feature>
<dbReference type="SUPFAM" id="SSF57667">
    <property type="entry name" value="beta-beta-alpha zinc fingers"/>
    <property type="match status" value="6"/>
</dbReference>
<feature type="domain" description="C2H2-type" evidence="13">
    <location>
        <begin position="333"/>
        <end position="360"/>
    </location>
</feature>
<dbReference type="PROSITE" id="PS50157">
    <property type="entry name" value="ZINC_FINGER_C2H2_2"/>
    <property type="match status" value="9"/>
</dbReference>
<evidence type="ECO:0000256" key="3">
    <source>
        <dbReference type="ARBA" id="ARBA00022723"/>
    </source>
</evidence>
<keyword evidence="6" id="KW-0862">Zinc</keyword>
<evidence type="ECO:0000256" key="4">
    <source>
        <dbReference type="ARBA" id="ARBA00022737"/>
    </source>
</evidence>
<dbReference type="InterPro" id="IPR050752">
    <property type="entry name" value="C2H2-ZF_domain"/>
</dbReference>
<feature type="domain" description="C2H2-type" evidence="13">
    <location>
        <begin position="394"/>
        <end position="422"/>
    </location>
</feature>
<keyword evidence="4" id="KW-0677">Repeat</keyword>
<reference evidence="15" key="1">
    <citation type="submission" date="2018-06" db="EMBL/GenBank/DDBJ databases">
        <title>Genome assembly of Danube salmon.</title>
        <authorList>
            <person name="Macqueen D.J."/>
            <person name="Gundappa M.K."/>
        </authorList>
    </citation>
    <scope>NUCLEOTIDE SEQUENCE [LARGE SCALE GENOMIC DNA]</scope>
</reference>
<reference evidence="14" key="2">
    <citation type="submission" date="2025-08" db="UniProtKB">
        <authorList>
            <consortium name="Ensembl"/>
        </authorList>
    </citation>
    <scope>IDENTIFICATION</scope>
</reference>
<evidence type="ECO:0000259" key="13">
    <source>
        <dbReference type="PROSITE" id="PS50157"/>
    </source>
</evidence>
<feature type="domain" description="C2H2-type" evidence="13">
    <location>
        <begin position="451"/>
        <end position="475"/>
    </location>
</feature>
<protein>
    <recommendedName>
        <fullName evidence="13">C2H2-type domain-containing protein</fullName>
    </recommendedName>
</protein>
<evidence type="ECO:0000313" key="15">
    <source>
        <dbReference type="Proteomes" id="UP000314982"/>
    </source>
</evidence>
<dbReference type="InterPro" id="IPR036236">
    <property type="entry name" value="Znf_C2H2_sf"/>
</dbReference>